<comment type="subcellular location">
    <subcellularLocation>
        <location evidence="1">Secreted</location>
    </subcellularLocation>
</comment>
<dbReference type="InterPro" id="IPR011001">
    <property type="entry name" value="Saposin-like"/>
</dbReference>
<dbReference type="PROSITE" id="PS51110">
    <property type="entry name" value="SAP_A"/>
    <property type="match status" value="1"/>
</dbReference>
<evidence type="ECO:0000256" key="6">
    <source>
        <dbReference type="ARBA" id="ARBA00023180"/>
    </source>
</evidence>
<dbReference type="InterPro" id="IPR003119">
    <property type="entry name" value="SAP_A"/>
</dbReference>
<feature type="domain" description="Saposin B-type" evidence="8">
    <location>
        <begin position="2265"/>
        <end position="2345"/>
    </location>
</feature>
<reference evidence="10 11" key="1">
    <citation type="journal article" date="2021" name="Elife">
        <title>Chloroplast acquisition without the gene transfer in kleptoplastic sea slugs, Plakobranchus ocellatus.</title>
        <authorList>
            <person name="Maeda T."/>
            <person name="Takahashi S."/>
            <person name="Yoshida T."/>
            <person name="Shimamura S."/>
            <person name="Takaki Y."/>
            <person name="Nagai Y."/>
            <person name="Toyoda A."/>
            <person name="Suzuki Y."/>
            <person name="Arimoto A."/>
            <person name="Ishii H."/>
            <person name="Satoh N."/>
            <person name="Nishiyama T."/>
            <person name="Hasebe M."/>
            <person name="Maruyama T."/>
            <person name="Minagawa J."/>
            <person name="Obokata J."/>
            <person name="Shigenobu S."/>
        </authorList>
    </citation>
    <scope>NUCLEOTIDE SEQUENCE [LARGE SCALE GENOMIC DNA]</scope>
</reference>
<feature type="non-terminal residue" evidence="10">
    <location>
        <position position="2348"/>
    </location>
</feature>
<evidence type="ECO:0000313" key="10">
    <source>
        <dbReference type="EMBL" id="GFN91862.1"/>
    </source>
</evidence>
<dbReference type="Pfam" id="PF02199">
    <property type="entry name" value="SapA"/>
    <property type="match status" value="1"/>
</dbReference>
<dbReference type="GO" id="GO:0005576">
    <property type="term" value="C:extracellular region"/>
    <property type="evidence" value="ECO:0007669"/>
    <property type="project" value="UniProtKB-SubCell"/>
</dbReference>
<feature type="domain" description="Saposin B-type" evidence="8">
    <location>
        <begin position="1014"/>
        <end position="1094"/>
    </location>
</feature>
<feature type="domain" description="Saposin B-type" evidence="8">
    <location>
        <begin position="1999"/>
        <end position="2079"/>
    </location>
</feature>
<dbReference type="FunFam" id="1.10.225.10:FF:000002">
    <property type="entry name" value="prosaposin isoform X2"/>
    <property type="match status" value="17"/>
</dbReference>
<evidence type="ECO:0000256" key="5">
    <source>
        <dbReference type="ARBA" id="ARBA00023157"/>
    </source>
</evidence>
<feature type="domain" description="Saposin B-type" evidence="8">
    <location>
        <begin position="248"/>
        <end position="328"/>
    </location>
</feature>
<keyword evidence="2" id="KW-0964">Secreted</keyword>
<name>A0AAV3ZAU6_9GAST</name>
<accession>A0AAV3ZAU6</accession>
<feature type="domain" description="Saposin B-type" evidence="8">
    <location>
        <begin position="623"/>
        <end position="704"/>
    </location>
</feature>
<keyword evidence="4" id="KW-0677">Repeat</keyword>
<proteinExistence type="predicted"/>
<comment type="caution">
    <text evidence="10">The sequence shown here is derived from an EMBL/GenBank/DDBJ whole genome shotgun (WGS) entry which is preliminary data.</text>
</comment>
<organism evidence="10 11">
    <name type="scientific">Plakobranchus ocellatus</name>
    <dbReference type="NCBI Taxonomy" id="259542"/>
    <lineage>
        <taxon>Eukaryota</taxon>
        <taxon>Metazoa</taxon>
        <taxon>Spiralia</taxon>
        <taxon>Lophotrochozoa</taxon>
        <taxon>Mollusca</taxon>
        <taxon>Gastropoda</taxon>
        <taxon>Heterobranchia</taxon>
        <taxon>Euthyneura</taxon>
        <taxon>Panpulmonata</taxon>
        <taxon>Sacoglossa</taxon>
        <taxon>Placobranchoidea</taxon>
        <taxon>Plakobranchidae</taxon>
        <taxon>Plakobranchus</taxon>
    </lineage>
</organism>
<dbReference type="SUPFAM" id="SSF47862">
    <property type="entry name" value="Saposin"/>
    <property type="match status" value="22"/>
</dbReference>
<feature type="domain" description="Saposin B-type" evidence="8">
    <location>
        <begin position="2177"/>
        <end position="2257"/>
    </location>
</feature>
<gene>
    <name evidence="10" type="ORF">PoB_001836800</name>
</gene>
<dbReference type="GO" id="GO:0016020">
    <property type="term" value="C:membrane"/>
    <property type="evidence" value="ECO:0007669"/>
    <property type="project" value="GOC"/>
</dbReference>
<dbReference type="InterPro" id="IPR008138">
    <property type="entry name" value="SapB_2"/>
</dbReference>
<dbReference type="Pfam" id="PF03489">
    <property type="entry name" value="SapB_2"/>
    <property type="match status" value="21"/>
</dbReference>
<feature type="domain" description="Saposin B-type" evidence="8">
    <location>
        <begin position="342"/>
        <end position="423"/>
    </location>
</feature>
<feature type="domain" description="Saposin B-type" evidence="8">
    <location>
        <begin position="712"/>
        <end position="793"/>
    </location>
</feature>
<feature type="domain" description="Saposin B-type" evidence="8">
    <location>
        <begin position="907"/>
        <end position="988"/>
    </location>
</feature>
<feature type="domain" description="Saposin B-type" evidence="8">
    <location>
        <begin position="1729"/>
        <end position="1809"/>
    </location>
</feature>
<dbReference type="PRINTS" id="PR01797">
    <property type="entry name" value="SAPOSIN"/>
</dbReference>
<feature type="domain" description="Saposin B-type" evidence="8">
    <location>
        <begin position="1550"/>
        <end position="1630"/>
    </location>
</feature>
<feature type="domain" description="Saposin B-type" evidence="8">
    <location>
        <begin position="1105"/>
        <end position="1185"/>
    </location>
</feature>
<dbReference type="EMBL" id="BLXT01002187">
    <property type="protein sequence ID" value="GFN91862.1"/>
    <property type="molecule type" value="Genomic_DNA"/>
</dbReference>
<feature type="domain" description="Saposin B-type" evidence="8">
    <location>
        <begin position="1194"/>
        <end position="1274"/>
    </location>
</feature>
<dbReference type="Proteomes" id="UP000735302">
    <property type="component" value="Unassembled WGS sequence"/>
</dbReference>
<evidence type="ECO:0000256" key="2">
    <source>
        <dbReference type="ARBA" id="ARBA00022525"/>
    </source>
</evidence>
<feature type="domain" description="Saposin B-type" evidence="8">
    <location>
        <begin position="809"/>
        <end position="890"/>
    </location>
</feature>
<feature type="chain" id="PRO_5043808576" evidence="7">
    <location>
        <begin position="20"/>
        <end position="2348"/>
    </location>
</feature>
<dbReference type="InterPro" id="IPR051428">
    <property type="entry name" value="Sphingo_Act-Surfact_Prot"/>
</dbReference>
<feature type="domain" description="Saposin A-type" evidence="9">
    <location>
        <begin position="25"/>
        <end position="65"/>
    </location>
</feature>
<dbReference type="Pfam" id="PF05184">
    <property type="entry name" value="SapB_1"/>
    <property type="match status" value="21"/>
</dbReference>
<feature type="domain" description="Saposin B-type" evidence="8">
    <location>
        <begin position="1461"/>
        <end position="1541"/>
    </location>
</feature>
<feature type="domain" description="Saposin B-type" evidence="8">
    <location>
        <begin position="1909"/>
        <end position="1989"/>
    </location>
</feature>
<feature type="domain" description="Saposin B-type" evidence="8">
    <location>
        <begin position="2087"/>
        <end position="2167"/>
    </location>
</feature>
<evidence type="ECO:0000259" key="9">
    <source>
        <dbReference type="PROSITE" id="PS51110"/>
    </source>
</evidence>
<dbReference type="InterPro" id="IPR008139">
    <property type="entry name" value="SaposinB_dom"/>
</dbReference>
<dbReference type="PANTHER" id="PTHR11480">
    <property type="entry name" value="SAPOSIN-RELATED"/>
    <property type="match status" value="1"/>
</dbReference>
<keyword evidence="5" id="KW-1015">Disulfide bond</keyword>
<dbReference type="SMART" id="SM00741">
    <property type="entry name" value="SapB"/>
    <property type="match status" value="24"/>
</dbReference>
<dbReference type="PANTHER" id="PTHR11480:SF3">
    <property type="entry name" value="BCDNA.GH08312"/>
    <property type="match status" value="1"/>
</dbReference>
<feature type="domain" description="Saposin B-type" evidence="8">
    <location>
        <begin position="1819"/>
        <end position="1899"/>
    </location>
</feature>
<feature type="domain" description="Saposin B-type" evidence="8">
    <location>
        <begin position="1373"/>
        <end position="1453"/>
    </location>
</feature>
<keyword evidence="11" id="KW-1185">Reference proteome</keyword>
<dbReference type="GO" id="GO:0006665">
    <property type="term" value="P:sphingolipid metabolic process"/>
    <property type="evidence" value="ECO:0007669"/>
    <property type="project" value="InterPro"/>
</dbReference>
<dbReference type="GO" id="GO:0005764">
    <property type="term" value="C:lysosome"/>
    <property type="evidence" value="ECO:0007669"/>
    <property type="project" value="InterPro"/>
</dbReference>
<keyword evidence="3 7" id="KW-0732">Signal</keyword>
<dbReference type="Gene3D" id="1.10.225.10">
    <property type="entry name" value="Saposin-like"/>
    <property type="match status" value="23"/>
</dbReference>
<dbReference type="InterPro" id="IPR008373">
    <property type="entry name" value="Saposin"/>
</dbReference>
<feature type="domain" description="Saposin B-type" evidence="8">
    <location>
        <begin position="531"/>
        <end position="612"/>
    </location>
</feature>
<feature type="signal peptide" evidence="7">
    <location>
        <begin position="1"/>
        <end position="19"/>
    </location>
</feature>
<sequence length="2348" mass="258561">MKLVSALSLLCLVLGFGQGASVYKSGLRRELCNWGAQYWCSSPKTAGLCSKTEWCKENHWNRKVIQDTSCSVGHELIKHARFILSSLDEPPESDYETASLIAKSCSSMKDQDNRLLCKDIVTSHKHLPKLVELVASKLPVQAVTEAVGVCKREAPKQETETVSCITCEDIVTLTQKHAYRHFSFDVFRTMFKSHCAKFGQNNKVCQDLAVANYKEFHKMLIQMKPSSVCKAQKQCISQAGRLSPINPSDEICDTCKTVIDDIRSMDRDKNVQDAIRSLLNQTCKYMGQFKELCGVMIDEGLQYVFEIIASEMEPEVVCEKLHLCPGEGQKTMEKISADEANWGIECALCEFVMREVDKMLLSNKTEEAILKILDEVCTRLPPSISQQCEELLNKYKADILKILTKELDPKSVCTMLNICKNGKLEAPKEKVTPDDKECVICEFVIKVLDDILMANETEETLAKLLDSICERLPGDLNAECERFVGIYSPQIIALIVSKMRADQICATLGLCPKDSRVDLKVQPKDDVSESNDELCDLCKYLVNYIDTYLQENKTKEQIEKLLEQFCDVMPAELSEMCDIFVKQYGPMLVELLVEGLDPKKACAAVDLCLDQLVRTKDVKNDKKTEICILCETVLQEVEDLLAQNVTRNEIVAALQKICNLFSGSIKDECSQAMAMYTDYVIDLIEKELPPELICQYLGICGNQTTPVLKVNTEETCDICEMVVKKLDSLIGNNNTVAGAERGLKLVCNLLPKSVEKKCKSFVDIYTPFILQLVAAEIRPTEFCTFFGLCSKSKTGKPDVEDVETSKLNGGELCFVCKMVVSALDELLDSNATKADVEAALERVCSMLPQGLKPQCDAFVSEYASYVVDIIVSDLKPDMVCEKINLCTGGKINLKDTQALMKKARPRNGEVCTACVLVFETLENILPQNATKEAIADALDRVCDLIPDNIKGQCKSMVRIYLPYVIDLIVMKFPPNKICLDIGLCTNSSSAARIVEAITAKLKLAALKKNTQGEPGPVCIECEQLLAELQKDLEEPGFEQKVEETLGSLCATLPTTLADTCKELVKETLPEVIQLLLKYTPDQICEMFGLCQSSIQAKGKSLALSEGPQCILCEFVMTKLDSILVENATQQKIEQALEQVCNLLPASIKTDCDILVLQYTPQLTLLLLQVKPAEVCAYLGLCSKAVEKMSSPEKAGPFCVICEFVMTQLDNILAGNATQQQIEKALDQVCNLLPASVKQECDSFVAQYTPTLIQLLLQVKPAQVCTYLALCSSKKTGMKVQASPRAGVECLLCKFVMNQLETMLANNATQKEIEQALEQVCDALPADIKKDCDKFIEEYIPEVVQLLLSYKPEEICAMLALCNASASAPNPENFAPTCELCELIMEYLDRILPVNATEKQIEKALDEVCSLLPGSFKAECDSFVAEYAPEIVRLLLKVIPSELCKILGICSSKLTAPNPENFAPTCELCELIMGYLDRILPVNATEKQIEKALDEVCGLLPSTYATECNRFVAEYASEIVRLLLKVLPSEVCKIIGICSSKFTAVPEPVGKSAMCVVCDAIVKEFESLVGTNATKQQIEAFLDKPCTLVPTNLKEQCDTIVATFTPEVLDLLLKITPDQWCAALKVCKARPAPVTQILKDGPQCTICEFAMTQLDNILAENATKAQIEAALDQVCNLLPASVKQECDNLVAQYTPQLIQLLLQYKPQQVCTLLGLCTSTTKMRAAASVKAGPQCTLCEFVMAQLDNILAENSTEAQIEAVLDKICNLLPASIKQECDTFVAQYSPQLIQLLLQYKPQQVCTLLGLCTSTTKTQAGASVKAGPQCILCEFVMTQLDNILAENSTEAQIEAALDKICNLLPASIKQECDTFVAQYSPQLIQLLLQYKPQQVCTLLGLCTSTTKTQAAASVKAGPQCILCEFVMNQLDNILAENSTEAQIEAALDKICNLLPASIKQECDTFVAQYSAQLIQLLLQYKPQQVCTLLGLCTSGTKTRVVVTLKAGPQCTICEFAMTQLDNILAENSTKAQIEAALDQVCNLLPASVKQDCDNLVAQYTPQLIQLLLQYKPQQVCTLLGLCTSSLKTPTSVKAGPQCILCEFVMTQLDNILAENSTEAQIEAALDKICNLLPASIKQECDNFVAQYSPQLIQLLLQYKPQQVCTLLGLCTSGTKTRVVATLKAGPQCTICEFAMTQLDNILAENSTKAQIEAALDQVCNLLPASVKQDCDNLVAQYTPQLIQLLLQHKPQQVCTLLGLCTSSLKTPASVKAGPQCILCEFVMTQLDNILAENSTEAQIKAALDKVCNLLPASIKQECDNFVAQYSAQLIQLLLQYKPQQVCTLLGLCTSTSKIS</sequence>
<feature type="domain" description="Saposin B-type" evidence="8">
    <location>
        <begin position="434"/>
        <end position="515"/>
    </location>
</feature>
<feature type="domain" description="Saposin B-type" evidence="8">
    <location>
        <begin position="1285"/>
        <end position="1365"/>
    </location>
</feature>
<evidence type="ECO:0000256" key="3">
    <source>
        <dbReference type="ARBA" id="ARBA00022729"/>
    </source>
</evidence>
<protein>
    <submittedName>
        <fullName evidence="10">Proactivator polypeptide</fullName>
    </submittedName>
</protein>
<feature type="domain" description="Saposin B-type" evidence="8">
    <location>
        <begin position="160"/>
        <end position="239"/>
    </location>
</feature>
<evidence type="ECO:0000256" key="1">
    <source>
        <dbReference type="ARBA" id="ARBA00004613"/>
    </source>
</evidence>
<dbReference type="InterPro" id="IPR007856">
    <property type="entry name" value="SapB_1"/>
</dbReference>
<evidence type="ECO:0000259" key="8">
    <source>
        <dbReference type="PROSITE" id="PS50015"/>
    </source>
</evidence>
<evidence type="ECO:0000256" key="7">
    <source>
        <dbReference type="SAM" id="SignalP"/>
    </source>
</evidence>
<feature type="domain" description="Saposin B-type" evidence="8">
    <location>
        <begin position="1639"/>
        <end position="1719"/>
    </location>
</feature>
<keyword evidence="6" id="KW-0325">Glycoprotein</keyword>
<evidence type="ECO:0000256" key="4">
    <source>
        <dbReference type="ARBA" id="ARBA00022737"/>
    </source>
</evidence>
<dbReference type="PROSITE" id="PS50015">
    <property type="entry name" value="SAP_B"/>
    <property type="match status" value="24"/>
</dbReference>
<evidence type="ECO:0000313" key="11">
    <source>
        <dbReference type="Proteomes" id="UP000735302"/>
    </source>
</evidence>